<dbReference type="Proteomes" id="UP000189670">
    <property type="component" value="Unassembled WGS sequence"/>
</dbReference>
<dbReference type="AlphaFoldDB" id="A0A1V1PF81"/>
<comment type="caution">
    <text evidence="1">The sequence shown here is derived from an EMBL/GenBank/DDBJ whole genome shotgun (WGS) entry which is preliminary data.</text>
</comment>
<name>A0A1V1PF81_9BACT</name>
<dbReference type="EMBL" id="ATBP01000060">
    <property type="protein sequence ID" value="ETR73436.1"/>
    <property type="molecule type" value="Genomic_DNA"/>
</dbReference>
<evidence type="ECO:0000313" key="2">
    <source>
        <dbReference type="Proteomes" id="UP000189670"/>
    </source>
</evidence>
<proteinExistence type="predicted"/>
<protein>
    <submittedName>
        <fullName evidence="1">Uncharacterized protein</fullName>
    </submittedName>
</protein>
<evidence type="ECO:0000313" key="1">
    <source>
        <dbReference type="EMBL" id="ETR73436.1"/>
    </source>
</evidence>
<gene>
    <name evidence="1" type="ORF">OMM_06923</name>
</gene>
<organism evidence="1 2">
    <name type="scientific">Candidatus Magnetoglobus multicellularis str. Araruama</name>
    <dbReference type="NCBI Taxonomy" id="890399"/>
    <lineage>
        <taxon>Bacteria</taxon>
        <taxon>Pseudomonadati</taxon>
        <taxon>Thermodesulfobacteriota</taxon>
        <taxon>Desulfobacteria</taxon>
        <taxon>Desulfobacterales</taxon>
        <taxon>Desulfobacteraceae</taxon>
        <taxon>Candidatus Magnetoglobus</taxon>
    </lineage>
</organism>
<accession>A0A1V1PF81</accession>
<sequence length="159" mass="18562">MKPNSELIGLILRNINVIHHFFGENNAIEKGREEAQELIDVIDSQNKYELLMELADCIIVAARSDFSEITVFGRLLESDVASYVFNYYEKHKDIKGALEDVISGKYELCLHLLYSYALSKFPKQELIKAILYKTTRTTQRIHYGYYDYNIDLKKDRKNV</sequence>
<reference evidence="2" key="1">
    <citation type="submission" date="2012-11" db="EMBL/GenBank/DDBJ databases">
        <authorList>
            <person name="Lucero-Rivera Y.E."/>
            <person name="Tovar-Ramirez D."/>
        </authorList>
    </citation>
    <scope>NUCLEOTIDE SEQUENCE [LARGE SCALE GENOMIC DNA]</scope>
    <source>
        <strain evidence="2">Araruama</strain>
    </source>
</reference>